<dbReference type="AlphaFoldDB" id="A0A5J6I9U4"/>
<organism evidence="1 2">
    <name type="scientific">Streptomyces coeruleorubidus</name>
    <dbReference type="NCBI Taxonomy" id="116188"/>
    <lineage>
        <taxon>Bacteria</taxon>
        <taxon>Bacillati</taxon>
        <taxon>Actinomycetota</taxon>
        <taxon>Actinomycetes</taxon>
        <taxon>Kitasatosporales</taxon>
        <taxon>Streptomycetaceae</taxon>
        <taxon>Streptomyces</taxon>
    </lineage>
</organism>
<dbReference type="RefSeq" id="WP_150481082.1">
    <property type="nucleotide sequence ID" value="NZ_BMTB01000001.1"/>
</dbReference>
<name>A0A5J6I9U4_STRC4</name>
<sequence>MRIRALTYLPVAAVTIILGLTYAFVVVPSGRQDRAEQDAVARTATKLMHALGRGDGPTACGLLSKPAATSLATGQGAADCPAAVTSLSRSLNAEQRDSIAAAELTDEHVTPRKKDPLIPVNLPANPFDFTQFLVTERNGEWRIVRLD</sequence>
<proteinExistence type="predicted"/>
<evidence type="ECO:0008006" key="3">
    <source>
        <dbReference type="Google" id="ProtNLM"/>
    </source>
</evidence>
<dbReference type="EMBL" id="CP023694">
    <property type="protein sequence ID" value="QEV25627.1"/>
    <property type="molecule type" value="Genomic_DNA"/>
</dbReference>
<accession>A0A5J6I9U4</accession>
<dbReference type="Proteomes" id="UP000326598">
    <property type="component" value="Chromosome"/>
</dbReference>
<gene>
    <name evidence="1" type="ORF">CP976_16655</name>
</gene>
<reference evidence="1 2" key="1">
    <citation type="submission" date="2017-09" db="EMBL/GenBank/DDBJ databases">
        <authorList>
            <person name="Lee N."/>
            <person name="Cho B.-K."/>
        </authorList>
    </citation>
    <scope>NUCLEOTIDE SEQUENCE [LARGE SCALE GENOMIC DNA]</scope>
    <source>
        <strain evidence="1 2">ATCC 13740</strain>
    </source>
</reference>
<dbReference type="GeneID" id="91417703"/>
<evidence type="ECO:0000313" key="1">
    <source>
        <dbReference type="EMBL" id="QEV25627.1"/>
    </source>
</evidence>
<protein>
    <recommendedName>
        <fullName evidence="3">DUF4878 domain-containing protein</fullName>
    </recommendedName>
</protein>
<evidence type="ECO:0000313" key="2">
    <source>
        <dbReference type="Proteomes" id="UP000326598"/>
    </source>
</evidence>
<dbReference type="KEGG" id="scoe:CP976_16655"/>